<dbReference type="SMART" id="SM00636">
    <property type="entry name" value="Glyco_18"/>
    <property type="match status" value="1"/>
</dbReference>
<evidence type="ECO:0000256" key="2">
    <source>
        <dbReference type="ARBA" id="ARBA00012729"/>
    </source>
</evidence>
<dbReference type="SUPFAM" id="SSF55383">
    <property type="entry name" value="Copper amine oxidase, domain N"/>
    <property type="match status" value="1"/>
</dbReference>
<sequence length="480" mass="53819">MRLKKSGRMLIHAAMIFAMLTVMLLPAVSFGSDNSQGDSANQTDEFKVIGYYCGEWFDVPIEKLQAENLTHVIYGFLIPKEDGTCKPFEEPEELKQLIEKCHNAGTEVYVSVGGYAEKDGTPLFPVFEKIGADDNLRTIFVNHIIDVVQQYGFDGVEIDWEYPKYSTSADYEKTIVLLSERLKPMNKGLSTALPGTGSTDGKKVWEALEGVTDKTLACFDFINLMCYDLKTDPNHSPIWYANTTINYWKTYRNVPAEKLVLGMPLYARPSWQQYRFLVDMNKENAYQDYLATEPLESTYNGLNTLREKTMIALRTAGGVMLFDVNEDTYDETSVVSMIDDTLTTMDGLTKEEIKNYIWVVIDNKPLAFTSKDGMGSPFIDENNRTLVPVRKLLESIGAEVSYTADTEGKIVSVGADLNGTRLDIHIGSNTYVVNGKELTMDTAAVIKGERTYLPARPVLETFGYQLSYSVAGKTVYAKSK</sequence>
<dbReference type="PANTHER" id="PTHR11177:SF317">
    <property type="entry name" value="CHITINASE 12-RELATED"/>
    <property type="match status" value="1"/>
</dbReference>
<protein>
    <recommendedName>
        <fullName evidence="2">chitinase</fullName>
        <ecNumber evidence="2">3.2.1.14</ecNumber>
    </recommendedName>
</protein>
<dbReference type="PANTHER" id="PTHR11177">
    <property type="entry name" value="CHITINASE"/>
    <property type="match status" value="1"/>
</dbReference>
<dbReference type="Gene3D" id="3.20.20.80">
    <property type="entry name" value="Glycosidases"/>
    <property type="match status" value="1"/>
</dbReference>
<dbReference type="InterPro" id="IPR001223">
    <property type="entry name" value="Glyco_hydro18_cat"/>
</dbReference>
<dbReference type="SUPFAM" id="SSF51445">
    <property type="entry name" value="(Trans)glycosidases"/>
    <property type="match status" value="1"/>
</dbReference>
<dbReference type="Pfam" id="PF07833">
    <property type="entry name" value="Cu_amine_oxidN1"/>
    <property type="match status" value="1"/>
</dbReference>
<comment type="caution">
    <text evidence="4">The sequence shown here is derived from an EMBL/GenBank/DDBJ whole genome shotgun (WGS) entry which is preliminary data.</text>
</comment>
<keyword evidence="5" id="KW-1185">Reference proteome</keyword>
<accession>A0A939D772</accession>
<dbReference type="Pfam" id="PF00704">
    <property type="entry name" value="Glyco_hydro_18"/>
    <property type="match status" value="1"/>
</dbReference>
<dbReference type="PROSITE" id="PS51910">
    <property type="entry name" value="GH18_2"/>
    <property type="match status" value="1"/>
</dbReference>
<dbReference type="AlphaFoldDB" id="A0A939D772"/>
<name>A0A939D772_CLOAM</name>
<evidence type="ECO:0000313" key="4">
    <source>
        <dbReference type="EMBL" id="MBN7772779.1"/>
    </source>
</evidence>
<dbReference type="EC" id="3.2.1.14" evidence="2"/>
<dbReference type="InterPro" id="IPR017853">
    <property type="entry name" value="GH"/>
</dbReference>
<feature type="domain" description="GH18" evidence="3">
    <location>
        <begin position="46"/>
        <end position="345"/>
    </location>
</feature>
<dbReference type="InterPro" id="IPR012854">
    <property type="entry name" value="Cu_amine_oxidase-like_N"/>
</dbReference>
<dbReference type="EMBL" id="JAFJZZ010000001">
    <property type="protein sequence ID" value="MBN7772779.1"/>
    <property type="molecule type" value="Genomic_DNA"/>
</dbReference>
<comment type="catalytic activity">
    <reaction evidence="1">
        <text>Random endo-hydrolysis of N-acetyl-beta-D-glucosaminide (1-&gt;4)-beta-linkages in chitin and chitodextrins.</text>
        <dbReference type="EC" id="3.2.1.14"/>
    </reaction>
</comment>
<dbReference type="Gene3D" id="3.40.5.30">
    <property type="entry name" value="(Trans)glycosidases - domain 2"/>
    <property type="match status" value="1"/>
</dbReference>
<dbReference type="GO" id="GO:0008843">
    <property type="term" value="F:endochitinase activity"/>
    <property type="evidence" value="ECO:0007669"/>
    <property type="project" value="UniProtKB-EC"/>
</dbReference>
<dbReference type="InterPro" id="IPR036582">
    <property type="entry name" value="Mao_N_sf"/>
</dbReference>
<dbReference type="GO" id="GO:0005975">
    <property type="term" value="P:carbohydrate metabolic process"/>
    <property type="evidence" value="ECO:0007669"/>
    <property type="project" value="InterPro"/>
</dbReference>
<dbReference type="GO" id="GO:0008061">
    <property type="term" value="F:chitin binding"/>
    <property type="evidence" value="ECO:0007669"/>
    <property type="project" value="InterPro"/>
</dbReference>
<dbReference type="Gene3D" id="3.30.457.10">
    <property type="entry name" value="Copper amine oxidase-like, N-terminal domain"/>
    <property type="match status" value="1"/>
</dbReference>
<dbReference type="InterPro" id="IPR050314">
    <property type="entry name" value="Glycosyl_Hydrlase_18"/>
</dbReference>
<dbReference type="InterPro" id="IPR011583">
    <property type="entry name" value="Chitinase_II/V-like_cat"/>
</dbReference>
<evidence type="ECO:0000313" key="5">
    <source>
        <dbReference type="Proteomes" id="UP000664545"/>
    </source>
</evidence>
<dbReference type="RefSeq" id="WP_206581553.1">
    <property type="nucleotide sequence ID" value="NZ_JAFJZZ010000001.1"/>
</dbReference>
<reference evidence="4" key="1">
    <citation type="submission" date="2021-02" db="EMBL/GenBank/DDBJ databases">
        <title>Abyssanaerobacter marinus gen.nov., sp., nov, anaerobic bacterium isolated from the Onnuri vent field of Indian Ocean and suggestion of Mogibacteriaceae fam. nov., and proposal of reclassification of ambiguous this family's genus member.</title>
        <authorList>
            <person name="Kim Y.J."/>
            <person name="Yang J.-A."/>
        </authorList>
    </citation>
    <scope>NUCLEOTIDE SEQUENCE</scope>
    <source>
        <strain evidence="4">DSM 2634</strain>
    </source>
</reference>
<organism evidence="4 5">
    <name type="scientific">Clostridium aminobutyricum</name>
    <dbReference type="NCBI Taxonomy" id="33953"/>
    <lineage>
        <taxon>Bacteria</taxon>
        <taxon>Bacillati</taxon>
        <taxon>Bacillota</taxon>
        <taxon>Clostridia</taxon>
        <taxon>Eubacteriales</taxon>
        <taxon>Clostridiaceae</taxon>
        <taxon>Clostridium</taxon>
    </lineage>
</organism>
<dbReference type="Proteomes" id="UP000664545">
    <property type="component" value="Unassembled WGS sequence"/>
</dbReference>
<evidence type="ECO:0000256" key="1">
    <source>
        <dbReference type="ARBA" id="ARBA00000822"/>
    </source>
</evidence>
<evidence type="ECO:0000259" key="3">
    <source>
        <dbReference type="PROSITE" id="PS51910"/>
    </source>
</evidence>
<proteinExistence type="predicted"/>
<gene>
    <name evidence="4" type="ORF">JYB65_05330</name>
</gene>